<dbReference type="InterPro" id="IPR013595">
    <property type="entry name" value="Pept_S33_TAP-like_C"/>
</dbReference>
<dbReference type="STRING" id="490629.SAMN05216266_12164"/>
<evidence type="ECO:0000256" key="3">
    <source>
        <dbReference type="SAM" id="SignalP"/>
    </source>
</evidence>
<feature type="domain" description="AB hydrolase-1" evidence="4">
    <location>
        <begin position="109"/>
        <end position="279"/>
    </location>
</feature>
<organism evidence="6 7">
    <name type="scientific">Amycolatopsis marina</name>
    <dbReference type="NCBI Taxonomy" id="490629"/>
    <lineage>
        <taxon>Bacteria</taxon>
        <taxon>Bacillati</taxon>
        <taxon>Actinomycetota</taxon>
        <taxon>Actinomycetes</taxon>
        <taxon>Pseudonocardiales</taxon>
        <taxon>Pseudonocardiaceae</taxon>
        <taxon>Amycolatopsis</taxon>
    </lineage>
</organism>
<dbReference type="EMBL" id="FOKG01000021">
    <property type="protein sequence ID" value="SFB57822.1"/>
    <property type="molecule type" value="Genomic_DNA"/>
</dbReference>
<feature type="domain" description="Peptidase S33 tripeptidyl aminopeptidase-like C-terminal" evidence="5">
    <location>
        <begin position="431"/>
        <end position="532"/>
    </location>
</feature>
<dbReference type="PANTHER" id="PTHR43248:SF25">
    <property type="entry name" value="AB HYDROLASE-1 DOMAIN-CONTAINING PROTEIN-RELATED"/>
    <property type="match status" value="1"/>
</dbReference>
<keyword evidence="2" id="KW-0378">Hydrolase</keyword>
<dbReference type="InterPro" id="IPR000073">
    <property type="entry name" value="AB_hydrolase_1"/>
</dbReference>
<dbReference type="Proteomes" id="UP000243799">
    <property type="component" value="Unassembled WGS sequence"/>
</dbReference>
<dbReference type="InterPro" id="IPR051601">
    <property type="entry name" value="Serine_prot/Carboxylest_S33"/>
</dbReference>
<gene>
    <name evidence="6" type="ORF">SAMN05216266_12164</name>
</gene>
<accession>A0A1I1C6Q2</accession>
<dbReference type="RefSeq" id="WP_425425600.1">
    <property type="nucleotide sequence ID" value="NZ_FOKG01000021.1"/>
</dbReference>
<dbReference type="Pfam" id="PF08386">
    <property type="entry name" value="Abhydrolase_4"/>
    <property type="match status" value="1"/>
</dbReference>
<dbReference type="AlphaFoldDB" id="A0A1I1C6Q2"/>
<evidence type="ECO:0000259" key="4">
    <source>
        <dbReference type="Pfam" id="PF00561"/>
    </source>
</evidence>
<sequence>MTAVWGRTRARAVVSLLAASTMVAGIPATAGAVQAAGPVAAEVGAVDEVSWGACDQEILAGVAEDQRDLYSCATYRVPIDHDNAALGTIDLALLRRAAADPEARIGSLFVNPGGPGGPGRTMPMGAEQFFEQPVLDRFDIVGFDPRGVGDSNPVRCFTTAEDAEEVLGGQVAVPVSQQEMSRTLAGYTDYARFCDRNSGALLRHMSTKAVARDLDVLRAAVGDEQLTYVGFSYGTLLGATYANLFPQRSRALVLDGNVDPQLRTSDGRRYDRERAGGFEVALDAFLRECERVRERCAFSPGQPRQKFDDLRGHLRRQPIPLPGGTDLDLTAFTNGVAGALYSARSLPSLAKDLQTLHDVVSTPEGVKPKTLTEDDLRVVLRQGIDPRFDVRPDSKYLADDSYFAVNCADKRFRHTHADLPAMAGQWEDESPVFGRAQAFADPAGCPVWPGDAKTGAYRGPWNAKTANPVLVIGNYYDPATQYTFAKRMASQLGYARLLPVDAFGHCVLGDSAGVDRAATEYLVDLTVPPSGQVYEADKAPFD</sequence>
<evidence type="ECO:0000256" key="1">
    <source>
        <dbReference type="ARBA" id="ARBA00010088"/>
    </source>
</evidence>
<evidence type="ECO:0000256" key="2">
    <source>
        <dbReference type="ARBA" id="ARBA00022801"/>
    </source>
</evidence>
<protein>
    <submittedName>
        <fullName evidence="6">TAP-like protein</fullName>
    </submittedName>
</protein>
<name>A0A1I1C6Q2_9PSEU</name>
<dbReference type="Pfam" id="PF00561">
    <property type="entry name" value="Abhydrolase_1"/>
    <property type="match status" value="1"/>
</dbReference>
<reference evidence="7" key="1">
    <citation type="submission" date="2016-10" db="EMBL/GenBank/DDBJ databases">
        <authorList>
            <person name="Varghese N."/>
            <person name="Submissions S."/>
        </authorList>
    </citation>
    <scope>NUCLEOTIDE SEQUENCE [LARGE SCALE GENOMIC DNA]</scope>
    <source>
        <strain evidence="7">CGMCC 4.3568</strain>
    </source>
</reference>
<dbReference type="SUPFAM" id="SSF53474">
    <property type="entry name" value="alpha/beta-Hydrolases"/>
    <property type="match status" value="1"/>
</dbReference>
<evidence type="ECO:0000259" key="5">
    <source>
        <dbReference type="Pfam" id="PF08386"/>
    </source>
</evidence>
<dbReference type="GO" id="GO:0016787">
    <property type="term" value="F:hydrolase activity"/>
    <property type="evidence" value="ECO:0007669"/>
    <property type="project" value="UniProtKB-KW"/>
</dbReference>
<evidence type="ECO:0000313" key="6">
    <source>
        <dbReference type="EMBL" id="SFB57822.1"/>
    </source>
</evidence>
<dbReference type="InterPro" id="IPR029058">
    <property type="entry name" value="AB_hydrolase_fold"/>
</dbReference>
<keyword evidence="3" id="KW-0732">Signal</keyword>
<feature type="signal peptide" evidence="3">
    <location>
        <begin position="1"/>
        <end position="35"/>
    </location>
</feature>
<evidence type="ECO:0000313" key="7">
    <source>
        <dbReference type="Proteomes" id="UP000243799"/>
    </source>
</evidence>
<proteinExistence type="inferred from homology"/>
<keyword evidence="7" id="KW-1185">Reference proteome</keyword>
<dbReference type="PANTHER" id="PTHR43248">
    <property type="entry name" value="2-SUCCINYL-6-HYDROXY-2,4-CYCLOHEXADIENE-1-CARBOXYLATE SYNTHASE"/>
    <property type="match status" value="1"/>
</dbReference>
<feature type="chain" id="PRO_5017388590" evidence="3">
    <location>
        <begin position="36"/>
        <end position="542"/>
    </location>
</feature>
<dbReference type="Gene3D" id="3.40.50.1820">
    <property type="entry name" value="alpha/beta hydrolase"/>
    <property type="match status" value="1"/>
</dbReference>
<comment type="similarity">
    <text evidence="1">Belongs to the peptidase S33 family.</text>
</comment>